<dbReference type="InterPro" id="IPR005269">
    <property type="entry name" value="LOG"/>
</dbReference>
<dbReference type="PANTHER" id="PTHR31223:SF70">
    <property type="entry name" value="LOG FAMILY PROTEIN YJL055W"/>
    <property type="match status" value="1"/>
</dbReference>
<protein>
    <submittedName>
        <fullName evidence="2">Lysine decarboxylase-related protein</fullName>
    </submittedName>
</protein>
<dbReference type="InterPro" id="IPR031100">
    <property type="entry name" value="LOG_fam"/>
</dbReference>
<evidence type="ECO:0000313" key="2">
    <source>
        <dbReference type="EMBL" id="TGZ78666.1"/>
    </source>
</evidence>
<dbReference type="AlphaFoldDB" id="A0A4S2MNE4"/>
<dbReference type="PANTHER" id="PTHR31223">
    <property type="entry name" value="LOG FAMILY PROTEIN YJL055W"/>
    <property type="match status" value="1"/>
</dbReference>
<dbReference type="Proteomes" id="UP000298138">
    <property type="component" value="Unassembled WGS sequence"/>
</dbReference>
<feature type="region of interest" description="Disordered" evidence="1">
    <location>
        <begin position="81"/>
        <end position="113"/>
    </location>
</feature>
<dbReference type="SUPFAM" id="SSF102405">
    <property type="entry name" value="MCP/YpsA-like"/>
    <property type="match status" value="1"/>
</dbReference>
<proteinExistence type="predicted"/>
<dbReference type="Gene3D" id="3.40.50.450">
    <property type="match status" value="1"/>
</dbReference>
<dbReference type="OrthoDB" id="414463at2759"/>
<dbReference type="GO" id="GO:0009691">
    <property type="term" value="P:cytokinin biosynthetic process"/>
    <property type="evidence" value="ECO:0007669"/>
    <property type="project" value="InterPro"/>
</dbReference>
<gene>
    <name evidence="2" type="ORF">EX30DRAFT_343032</name>
</gene>
<reference evidence="2 3" key="1">
    <citation type="submission" date="2019-04" db="EMBL/GenBank/DDBJ databases">
        <title>Comparative genomics and transcriptomics to analyze fruiting body development in filamentous ascomycetes.</title>
        <authorList>
            <consortium name="DOE Joint Genome Institute"/>
            <person name="Lutkenhaus R."/>
            <person name="Traeger S."/>
            <person name="Breuer J."/>
            <person name="Kuo A."/>
            <person name="Lipzen A."/>
            <person name="Pangilinan J."/>
            <person name="Dilworth D."/>
            <person name="Sandor L."/>
            <person name="Poggeler S."/>
            <person name="Barry K."/>
            <person name="Grigoriev I.V."/>
            <person name="Nowrousian M."/>
        </authorList>
    </citation>
    <scope>NUCLEOTIDE SEQUENCE [LARGE SCALE GENOMIC DNA]</scope>
    <source>
        <strain evidence="2 3">CBS 389.68</strain>
    </source>
</reference>
<name>A0A4S2MNE4_9PEZI</name>
<evidence type="ECO:0000256" key="1">
    <source>
        <dbReference type="SAM" id="MobiDB-lite"/>
    </source>
</evidence>
<dbReference type="GO" id="GO:0005829">
    <property type="term" value="C:cytosol"/>
    <property type="evidence" value="ECO:0007669"/>
    <property type="project" value="TreeGrafter"/>
</dbReference>
<accession>A0A4S2MNE4</accession>
<dbReference type="Pfam" id="PF03641">
    <property type="entry name" value="Lysine_decarbox"/>
    <property type="match status" value="1"/>
</dbReference>
<dbReference type="InParanoid" id="A0A4S2MNE4"/>
<dbReference type="STRING" id="341454.A0A4S2MNE4"/>
<organism evidence="2 3">
    <name type="scientific">Ascodesmis nigricans</name>
    <dbReference type="NCBI Taxonomy" id="341454"/>
    <lineage>
        <taxon>Eukaryota</taxon>
        <taxon>Fungi</taxon>
        <taxon>Dikarya</taxon>
        <taxon>Ascomycota</taxon>
        <taxon>Pezizomycotina</taxon>
        <taxon>Pezizomycetes</taxon>
        <taxon>Pezizales</taxon>
        <taxon>Ascodesmidaceae</taxon>
        <taxon>Ascodesmis</taxon>
    </lineage>
</organism>
<keyword evidence="3" id="KW-1185">Reference proteome</keyword>
<dbReference type="EMBL" id="ML220139">
    <property type="protein sequence ID" value="TGZ78666.1"/>
    <property type="molecule type" value="Genomic_DNA"/>
</dbReference>
<sequence length="239" mass="26537">MAKPQICIFCASRPGSSPSYTTAVETLAELLPPQHYRLLYGGGNRGLMGAIASRFSLLGGEVHGVIPRALIKREVKLPGEADIRDSHDNEKGDQDNKKETTLTAAPNGVDLDGEDLDQKRMREETIGCVTVVESMHERKEYFVENGDAFIALPGGLGTLDELVEVITWRQLAIHSKPIIILNLDGFYDNLLRLVDVFVETGFVDEETRGIVIEAKTPEEVVERLGEFFKVEKAARELWN</sequence>
<evidence type="ECO:0000313" key="3">
    <source>
        <dbReference type="Proteomes" id="UP000298138"/>
    </source>
</evidence>
<dbReference type="NCBIfam" id="TIGR00730">
    <property type="entry name" value="Rossman fold protein, TIGR00730 family"/>
    <property type="match status" value="1"/>
</dbReference>
<dbReference type="GO" id="GO:0016799">
    <property type="term" value="F:hydrolase activity, hydrolyzing N-glycosyl compounds"/>
    <property type="evidence" value="ECO:0007669"/>
    <property type="project" value="TreeGrafter"/>
</dbReference>
<feature type="compositionally biased region" description="Basic and acidic residues" evidence="1">
    <location>
        <begin position="81"/>
        <end position="100"/>
    </location>
</feature>